<gene>
    <name evidence="3" type="ORF">PACTADRAFT_49639</name>
</gene>
<feature type="signal peptide" evidence="2">
    <location>
        <begin position="1"/>
        <end position="21"/>
    </location>
</feature>
<dbReference type="EMBL" id="KV454013">
    <property type="protein sequence ID" value="ODV96260.1"/>
    <property type="molecule type" value="Genomic_DNA"/>
</dbReference>
<dbReference type="OrthoDB" id="4089593at2759"/>
<feature type="region of interest" description="Disordered" evidence="1">
    <location>
        <begin position="84"/>
        <end position="115"/>
    </location>
</feature>
<evidence type="ECO:0000313" key="4">
    <source>
        <dbReference type="Proteomes" id="UP000094236"/>
    </source>
</evidence>
<protein>
    <submittedName>
        <fullName evidence="3">Uncharacterized protein</fullName>
    </submittedName>
</protein>
<evidence type="ECO:0000313" key="3">
    <source>
        <dbReference type="EMBL" id="ODV96260.1"/>
    </source>
</evidence>
<keyword evidence="2" id="KW-0732">Signal</keyword>
<accession>A0A1E4TWY0</accession>
<feature type="chain" id="PRO_5009163385" evidence="2">
    <location>
        <begin position="22"/>
        <end position="232"/>
    </location>
</feature>
<name>A0A1E4TWY0_PACTA</name>
<keyword evidence="4" id="KW-1185">Reference proteome</keyword>
<proteinExistence type="predicted"/>
<evidence type="ECO:0000256" key="1">
    <source>
        <dbReference type="SAM" id="MobiDB-lite"/>
    </source>
</evidence>
<reference evidence="4" key="1">
    <citation type="submission" date="2016-05" db="EMBL/GenBank/DDBJ databases">
        <title>Comparative genomics of biotechnologically important yeasts.</title>
        <authorList>
            <consortium name="DOE Joint Genome Institute"/>
            <person name="Riley R."/>
            <person name="Haridas S."/>
            <person name="Wolfe K.H."/>
            <person name="Lopes M.R."/>
            <person name="Hittinger C.T."/>
            <person name="Goker M."/>
            <person name="Salamov A."/>
            <person name="Wisecaver J."/>
            <person name="Long T.M."/>
            <person name="Aerts A.L."/>
            <person name="Barry K."/>
            <person name="Choi C."/>
            <person name="Clum A."/>
            <person name="Coughlan A.Y."/>
            <person name="Deshpande S."/>
            <person name="Douglass A.P."/>
            <person name="Hanson S.J."/>
            <person name="Klenk H.-P."/>
            <person name="Labutti K."/>
            <person name="Lapidus A."/>
            <person name="Lindquist E."/>
            <person name="Lipzen A."/>
            <person name="Meier-Kolthoff J.P."/>
            <person name="Ohm R.A."/>
            <person name="Otillar R.P."/>
            <person name="Pangilinan J."/>
            <person name="Peng Y."/>
            <person name="Rokas A."/>
            <person name="Rosa C.A."/>
            <person name="Scheuner C."/>
            <person name="Sibirny A.A."/>
            <person name="Slot J.C."/>
            <person name="Stielow J.B."/>
            <person name="Sun H."/>
            <person name="Kurtzman C.P."/>
            <person name="Blackwell M."/>
            <person name="Grigoriev I.V."/>
            <person name="Jeffries T.W."/>
        </authorList>
    </citation>
    <scope>NUCLEOTIDE SEQUENCE [LARGE SCALE GENOMIC DNA]</scope>
    <source>
        <strain evidence="4">NRRL Y-2460</strain>
    </source>
</reference>
<evidence type="ECO:0000256" key="2">
    <source>
        <dbReference type="SAM" id="SignalP"/>
    </source>
</evidence>
<sequence>MKFSKATLAATLATFVSLAAADDELTTYSLVISRDGAIFTKVLTATVGVTAAWAAAYATETDAEAYTVGDSAASASFWGDSTATSSSSASTSTSDSTSSITSSAETTSTAETSATASASSSEDLTSYSVVLYKNGNLFTKAVTSTIGVSNPEASEWPSTVLAYTVGDSSASSSFYSALSALEASTSGAASSAYTTSAAAASTVATVSSYEGGATVAKVGIGALAAAAVALLV</sequence>
<dbReference type="Proteomes" id="UP000094236">
    <property type="component" value="Unassembled WGS sequence"/>
</dbReference>
<organism evidence="3 4">
    <name type="scientific">Pachysolen tannophilus NRRL Y-2460</name>
    <dbReference type="NCBI Taxonomy" id="669874"/>
    <lineage>
        <taxon>Eukaryota</taxon>
        <taxon>Fungi</taxon>
        <taxon>Dikarya</taxon>
        <taxon>Ascomycota</taxon>
        <taxon>Saccharomycotina</taxon>
        <taxon>Pichiomycetes</taxon>
        <taxon>Pachysolenaceae</taxon>
        <taxon>Pachysolen</taxon>
    </lineage>
</organism>
<dbReference type="AlphaFoldDB" id="A0A1E4TWY0"/>